<sequence length="205" mass="23221">MLDNFKNASSKIKNENVFSRAFQQPKDIFENDKLLQAEKRLQKFMESTYNGYFPFLVGLLPIMYSFFSLYGYINGYGAFSLIFAIILALIGFGVYYIGFMRLPQYKRFPLYLSAIADSKNGSLDKITNTVGFPYEIVVADIEFLIQKNILEKTYINHSKRVITSTLIGEVVSKSTATQKCSNCGATVTFLGQSTECEYCGSTVYK</sequence>
<proteinExistence type="predicted"/>
<organism evidence="2 4">
    <name type="scientific">Streptococcus acidominimus</name>
    <dbReference type="NCBI Taxonomy" id="1326"/>
    <lineage>
        <taxon>Bacteria</taxon>
        <taxon>Bacillati</taxon>
        <taxon>Bacillota</taxon>
        <taxon>Bacilli</taxon>
        <taxon>Lactobacillales</taxon>
        <taxon>Streptococcaceae</taxon>
        <taxon>Streptococcus</taxon>
    </lineage>
</organism>
<name>A0A1Q8ECV0_STRAI</name>
<reference evidence="4" key="1">
    <citation type="submission" date="2016-12" db="EMBL/GenBank/DDBJ databases">
        <authorList>
            <person name="Gulvik C.A."/>
        </authorList>
    </citation>
    <scope>NUCLEOTIDE SEQUENCE [LARGE SCALE GENOMIC DNA]</scope>
    <source>
        <strain evidence="4">ATCC 51725</strain>
    </source>
</reference>
<dbReference type="RefSeq" id="WP_075099380.1">
    <property type="nucleotide sequence ID" value="NZ_MSJL01000025.1"/>
</dbReference>
<evidence type="ECO:0000256" key="1">
    <source>
        <dbReference type="SAM" id="Phobius"/>
    </source>
</evidence>
<dbReference type="EMBL" id="UHEN01000001">
    <property type="protein sequence ID" value="SUN08224.1"/>
    <property type="molecule type" value="Genomic_DNA"/>
</dbReference>
<protein>
    <submittedName>
        <fullName evidence="2">Uncharacterized protein</fullName>
    </submittedName>
</protein>
<accession>A0A1Q8ECV0</accession>
<keyword evidence="1" id="KW-0812">Transmembrane</keyword>
<evidence type="ECO:0000313" key="3">
    <source>
        <dbReference type="EMBL" id="SUN08224.1"/>
    </source>
</evidence>
<keyword evidence="1" id="KW-1133">Transmembrane helix</keyword>
<reference evidence="3 5" key="3">
    <citation type="submission" date="2018-06" db="EMBL/GenBank/DDBJ databases">
        <authorList>
            <consortium name="Pathogen Informatics"/>
            <person name="Doyle S."/>
        </authorList>
    </citation>
    <scope>NUCLEOTIDE SEQUENCE [LARGE SCALE GENOMIC DNA]</scope>
    <source>
        <strain evidence="3 5">NCTC12957</strain>
    </source>
</reference>
<dbReference type="Proteomes" id="UP000255213">
    <property type="component" value="Unassembled WGS sequence"/>
</dbReference>
<keyword evidence="4" id="KW-1185">Reference proteome</keyword>
<evidence type="ECO:0000313" key="4">
    <source>
        <dbReference type="Proteomes" id="UP000186437"/>
    </source>
</evidence>
<feature type="transmembrane region" description="Helical" evidence="1">
    <location>
        <begin position="49"/>
        <end position="70"/>
    </location>
</feature>
<dbReference type="Proteomes" id="UP000186437">
    <property type="component" value="Unassembled WGS sequence"/>
</dbReference>
<gene>
    <name evidence="2" type="ORF">BU200_06355</name>
    <name evidence="3" type="ORF">NCTC12957_01814</name>
</gene>
<dbReference type="EMBL" id="MSJL01000025">
    <property type="protein sequence ID" value="OLF49622.1"/>
    <property type="molecule type" value="Genomic_DNA"/>
</dbReference>
<feature type="transmembrane region" description="Helical" evidence="1">
    <location>
        <begin position="76"/>
        <end position="97"/>
    </location>
</feature>
<dbReference type="AlphaFoldDB" id="A0A1Q8ECV0"/>
<reference evidence="2" key="2">
    <citation type="submission" date="2016-12" db="EMBL/GenBank/DDBJ databases">
        <authorList>
            <person name="Song W.-J."/>
            <person name="Kurnit D.M."/>
        </authorList>
    </citation>
    <scope>NUCLEOTIDE SEQUENCE [LARGE SCALE GENOMIC DNA]</scope>
    <source>
        <strain evidence="2">ATCC 51725</strain>
    </source>
</reference>
<evidence type="ECO:0000313" key="2">
    <source>
        <dbReference type="EMBL" id="OLF49622.1"/>
    </source>
</evidence>
<dbReference type="OrthoDB" id="2339532at2"/>
<evidence type="ECO:0000313" key="5">
    <source>
        <dbReference type="Proteomes" id="UP000255213"/>
    </source>
</evidence>
<keyword evidence="1" id="KW-0472">Membrane</keyword>